<evidence type="ECO:0000259" key="1">
    <source>
        <dbReference type="Pfam" id="PF10551"/>
    </source>
</evidence>
<accession>A0AAQ3UPF8</accession>
<keyword evidence="3" id="KW-1185">Reference proteome</keyword>
<dbReference type="EMBL" id="CP144753">
    <property type="protein sequence ID" value="WVZ93737.1"/>
    <property type="molecule type" value="Genomic_DNA"/>
</dbReference>
<dbReference type="PANTHER" id="PTHR31973:SF195">
    <property type="entry name" value="MUDR FAMILY TRANSPOSASE"/>
    <property type="match status" value="1"/>
</dbReference>
<organism evidence="2 3">
    <name type="scientific">Paspalum notatum var. saurae</name>
    <dbReference type="NCBI Taxonomy" id="547442"/>
    <lineage>
        <taxon>Eukaryota</taxon>
        <taxon>Viridiplantae</taxon>
        <taxon>Streptophyta</taxon>
        <taxon>Embryophyta</taxon>
        <taxon>Tracheophyta</taxon>
        <taxon>Spermatophyta</taxon>
        <taxon>Magnoliopsida</taxon>
        <taxon>Liliopsida</taxon>
        <taxon>Poales</taxon>
        <taxon>Poaceae</taxon>
        <taxon>PACMAD clade</taxon>
        <taxon>Panicoideae</taxon>
        <taxon>Andropogonodae</taxon>
        <taxon>Paspaleae</taxon>
        <taxon>Paspalinae</taxon>
        <taxon>Paspalum</taxon>
    </lineage>
</organism>
<feature type="domain" description="MULE transposase" evidence="1">
    <location>
        <begin position="71"/>
        <end position="164"/>
    </location>
</feature>
<evidence type="ECO:0000313" key="3">
    <source>
        <dbReference type="Proteomes" id="UP001341281"/>
    </source>
</evidence>
<dbReference type="Proteomes" id="UP001341281">
    <property type="component" value="Chromosome 09"/>
</dbReference>
<protein>
    <recommendedName>
        <fullName evidence="1">MULE transposase domain-containing protein</fullName>
    </recommendedName>
</protein>
<gene>
    <name evidence="2" type="ORF">U9M48_039694</name>
</gene>
<dbReference type="InterPro" id="IPR018289">
    <property type="entry name" value="MULE_transposase_dom"/>
</dbReference>
<name>A0AAQ3UPF8_PASNO</name>
<evidence type="ECO:0000313" key="2">
    <source>
        <dbReference type="EMBL" id="WVZ93737.1"/>
    </source>
</evidence>
<reference evidence="2 3" key="1">
    <citation type="submission" date="2024-02" db="EMBL/GenBank/DDBJ databases">
        <title>High-quality chromosome-scale genome assembly of Pensacola bahiagrass (Paspalum notatum Flugge var. saurae).</title>
        <authorList>
            <person name="Vega J.M."/>
            <person name="Podio M."/>
            <person name="Orjuela J."/>
            <person name="Siena L.A."/>
            <person name="Pessino S.C."/>
            <person name="Combes M.C."/>
            <person name="Mariac C."/>
            <person name="Albertini E."/>
            <person name="Pupilli F."/>
            <person name="Ortiz J.P.A."/>
            <person name="Leblanc O."/>
        </authorList>
    </citation>
    <scope>NUCLEOTIDE SEQUENCE [LARGE SCALE GENOMIC DNA]</scope>
    <source>
        <strain evidence="2">R1</strain>
        <tissue evidence="2">Leaf</tissue>
    </source>
</reference>
<dbReference type="AlphaFoldDB" id="A0AAQ3UPF8"/>
<proteinExistence type="predicted"/>
<sequence>MVGRPGDGVGRYREITTVNNYKVKAEIEKSSLGSHVTIDHHKIGTKNRFRRMFFALKPCVDGFINGCRPYLAIDNTFLTGRYKGQLATAIAVDGHNWMYPVAFGVFDFKTNENWTWFMQKVKEAIGSPNGLAICTDAGGPVMTGVKDVYPEAEHRECMFHLVSNFKKRYLGKVFTEYLWAAVYSWQPYFFKKHWHAMEKAIPKATKYLRDCTKRLWTRSQFSTIYKVDYVINNLAESFNKWIKEFKAMNLDDLMDKIR</sequence>
<dbReference type="PANTHER" id="PTHR31973">
    <property type="entry name" value="POLYPROTEIN, PUTATIVE-RELATED"/>
    <property type="match status" value="1"/>
</dbReference>
<dbReference type="Pfam" id="PF10551">
    <property type="entry name" value="MULE"/>
    <property type="match status" value="1"/>
</dbReference>